<gene>
    <name evidence="2" type="ORF">HELGO_WM8924</name>
</gene>
<dbReference type="InterPro" id="IPR029030">
    <property type="entry name" value="Caspase-like_dom_sf"/>
</dbReference>
<dbReference type="PANTHER" id="PTHR22576:SF37">
    <property type="entry name" value="MUCOSA-ASSOCIATED LYMPHOID TISSUE LYMPHOMA TRANSLOCATION PROTEIN 1"/>
    <property type="match status" value="1"/>
</dbReference>
<name>A0A6S6TGB3_9BACT</name>
<reference evidence="2" key="1">
    <citation type="submission" date="2020-01" db="EMBL/GenBank/DDBJ databases">
        <authorList>
            <person name="Meier V. D."/>
            <person name="Meier V D."/>
        </authorList>
    </citation>
    <scope>NUCLEOTIDE SEQUENCE</scope>
    <source>
        <strain evidence="2">HLG_WM_MAG_04</strain>
    </source>
</reference>
<dbReference type="SUPFAM" id="SSF52129">
    <property type="entry name" value="Caspase-like"/>
    <property type="match status" value="1"/>
</dbReference>
<dbReference type="AlphaFoldDB" id="A0A6S6TGB3"/>
<dbReference type="Pfam" id="PF00656">
    <property type="entry name" value="Peptidase_C14"/>
    <property type="match status" value="1"/>
</dbReference>
<evidence type="ECO:0000259" key="1">
    <source>
        <dbReference type="PROSITE" id="PS50208"/>
    </source>
</evidence>
<dbReference type="PANTHER" id="PTHR22576">
    <property type="entry name" value="MUCOSA ASSOCIATED LYMPHOID TISSUE LYMPHOMA TRANSLOCATION PROTEIN 1/PARACASPASE"/>
    <property type="match status" value="1"/>
</dbReference>
<accession>A0A6S6TGB3</accession>
<dbReference type="GO" id="GO:0006508">
    <property type="term" value="P:proteolysis"/>
    <property type="evidence" value="ECO:0007669"/>
    <property type="project" value="InterPro"/>
</dbReference>
<sequence>MQIKWIVLSILLFYSSAVSNNNILLKEMQTEKRVALVIGNNAYQRPLTKLNNTINDAKAIRTILLNRGFEVLYQENVSHRTFDILLEKFYKKLSQGGVGLLYFSGHGMEFNGQNYLIPTDAKIKAKSDSQYEAVALNKITHRIQKMGNRLNIVILDACRNDPFAKAYGVGGLAKSEPVGLFVSYATGAGQVSSDGRMGGNGLFTQYLIENMQKPLNLQEVFKKTRASVYDASGGKQFPAIYDQIVKGDFYFTLPKLTQVPSKLSPLLQPLDKIMPHYTPKFRVFSSIDLTKKNPMNARIYIENYGVWKQGMQLKKGTYILNISAKNYRTQRYSITVSSNQQFDFQLSFVLPRH</sequence>
<dbReference type="InterPro" id="IPR001309">
    <property type="entry name" value="Pept_C14_p20"/>
</dbReference>
<dbReference type="InterPro" id="IPR011600">
    <property type="entry name" value="Pept_C14_caspase"/>
</dbReference>
<dbReference type="GO" id="GO:0004197">
    <property type="term" value="F:cysteine-type endopeptidase activity"/>
    <property type="evidence" value="ECO:0007669"/>
    <property type="project" value="InterPro"/>
</dbReference>
<evidence type="ECO:0000313" key="2">
    <source>
        <dbReference type="EMBL" id="CAA6819912.1"/>
    </source>
</evidence>
<dbReference type="EMBL" id="CACVAX010000056">
    <property type="protein sequence ID" value="CAA6819912.1"/>
    <property type="molecule type" value="Genomic_DNA"/>
</dbReference>
<dbReference type="Gene3D" id="3.40.50.1460">
    <property type="match status" value="1"/>
</dbReference>
<dbReference type="PROSITE" id="PS50208">
    <property type="entry name" value="CASPASE_P20"/>
    <property type="match status" value="1"/>
</dbReference>
<dbReference type="InterPro" id="IPR052039">
    <property type="entry name" value="Caspase-related_regulators"/>
</dbReference>
<protein>
    <recommendedName>
        <fullName evidence="1">Caspase family p20 domain-containing protein</fullName>
    </recommendedName>
</protein>
<organism evidence="2">
    <name type="scientific">uncultured Sulfurovum sp</name>
    <dbReference type="NCBI Taxonomy" id="269237"/>
    <lineage>
        <taxon>Bacteria</taxon>
        <taxon>Pseudomonadati</taxon>
        <taxon>Campylobacterota</taxon>
        <taxon>Epsilonproteobacteria</taxon>
        <taxon>Campylobacterales</taxon>
        <taxon>Sulfurovaceae</taxon>
        <taxon>Sulfurovum</taxon>
        <taxon>environmental samples</taxon>
    </lineage>
</organism>
<proteinExistence type="predicted"/>
<feature type="domain" description="Caspase family p20" evidence="1">
    <location>
        <begin position="31"/>
        <end position="162"/>
    </location>
</feature>